<feature type="compositionally biased region" description="Basic residues" evidence="2">
    <location>
        <begin position="858"/>
        <end position="868"/>
    </location>
</feature>
<feature type="domain" description="C2H2-type" evidence="3">
    <location>
        <begin position="4"/>
        <end position="31"/>
    </location>
</feature>
<dbReference type="Pfam" id="PF18759">
    <property type="entry name" value="Plavaka"/>
    <property type="match status" value="1"/>
</dbReference>
<sequence>MPSNPCTTCPKTFTTAHGLGKHAKTCAGRIPVIQQSLNKRKAMREEAEDDRKRARMWEGYVPEPEIEIPVVEPPSPPARRSGRPGRGIKVPSKWKDYLPSSKRALPSQFADAIPRDPSPPPPASPAHSATPSLPDDDALGAAADVPRAELYDTPADGFGIFRSYRSLPVVDPCQGTTLDEVSDIPVEAPSSGELPKSVRWLDRSDEDAKEHPWGPCDNETSFSLAEWFNNASNGKSLEDFDALLNVVKSDSFKPEDVKPLTARGLMKKLDDYTATSGIFSARDGWREGSVDIALPKPGTKYASEADAPHFKVHGLHFRKLLEVLVGEVQDRRFASKRNWIPFETYWLPPPDPAAPPGMPPVPPIRVFSDTFDTNEMNRLEAEIKRRPRNPEDPPDLEYAILPVCIWSDATCLATFGSASLWPIYLYVANVNKYIRGKPTEFVAQHLAYLPSLPDALQDFYRAHYKQAPSAETLCWCKCELMQQIWLQLLDTDFMEVYEHGIVLECGDGILRRLFPRLLTYSADYPEKVLLTAIKNLGKCPCPRCLVTKDQISQAGTKPDLRRRHTLKRVDNAALRTSVQKTRDWLFTKGYKVTSQRLKRVLDSKSLTPMQSAFSVRLSEVDPNFNFYQMMRQMPTFGRDKIRRFWHNVSRQNKLAARDYEDFLITAMPAFEGLLPLRDNQTIADLLFELVNWYALAKLRLHTQVTVDIFRAATKHMYAAVRHFARTTCEGHITHELAKEADARARRQGAQPGSKRTGKTRTQPRVVKFGTWKTYKYHVLGDCPDYVESAGPLETTSTKMGELEHRHAKRVYARTNKHGFAVQIAKHQRRQAVLRRIRERVTAAASAAGAATTSSAASKRARRPNLAKRCRAARRPKEDLAVCGETDFKGASDPAARYELGESDGERVNIYNWAAKNNDDPALEDYIPRLHAHILRRIFEDHDLPFSLNLLANLTIDGDSLYQHRVIRFNYTTYDMRRDQDSVNPRTHADVMLLARDRADGAHPYWYARVVGILHAYVRYTGPGAHSRWKTWQRLEMLWVRWYEFDTTYASGFQERRIPRLRFVDAHDKDAVAFDFIDPADVLRGTYIIPSFDGGLTTDYLDYAGSVGRHESHPDEDYRYYFVGMHVDRDMYMRYLGGGVGHRGIGVTVEESRRASARNEQKRASRRVAASASGGDSGTEGAQADLPSGSSSDSDDEDLPWRAKEGAREGDDDEDAAWGGAPPSDSENAMDAQSGGGNSAAGSDAEGGDGSEEDEPGDATEEDDDGWKFDAGAASDGYDSTGPPGSDEEGEYGDEEEDSDSDLEYEYGRS</sequence>
<feature type="compositionally biased region" description="Acidic residues" evidence="2">
    <location>
        <begin position="1285"/>
        <end position="1309"/>
    </location>
</feature>
<dbReference type="EMBL" id="MNAD01001692">
    <property type="protein sequence ID" value="OJT02243.1"/>
    <property type="molecule type" value="Genomic_DNA"/>
</dbReference>
<dbReference type="Proteomes" id="UP000184267">
    <property type="component" value="Unassembled WGS sequence"/>
</dbReference>
<protein>
    <recommendedName>
        <fullName evidence="3">C2H2-type domain-containing protein</fullName>
    </recommendedName>
</protein>
<keyword evidence="1" id="KW-0479">Metal-binding</keyword>
<evidence type="ECO:0000313" key="7">
    <source>
        <dbReference type="EMBL" id="OJT10038.1"/>
    </source>
</evidence>
<keyword evidence="1" id="KW-0863">Zinc-finger</keyword>
<organism evidence="6 8">
    <name type="scientific">Trametes pubescens</name>
    <name type="common">White-rot fungus</name>
    <dbReference type="NCBI Taxonomy" id="154538"/>
    <lineage>
        <taxon>Eukaryota</taxon>
        <taxon>Fungi</taxon>
        <taxon>Dikarya</taxon>
        <taxon>Basidiomycota</taxon>
        <taxon>Agaricomycotina</taxon>
        <taxon>Agaricomycetes</taxon>
        <taxon>Polyporales</taxon>
        <taxon>Polyporaceae</taxon>
        <taxon>Trametes</taxon>
    </lineage>
</organism>
<proteinExistence type="predicted"/>
<evidence type="ECO:0000313" key="4">
    <source>
        <dbReference type="EMBL" id="OJT02243.1"/>
    </source>
</evidence>
<keyword evidence="8" id="KW-1185">Reference proteome</keyword>
<feature type="region of interest" description="Disordered" evidence="2">
    <location>
        <begin position="1150"/>
        <end position="1309"/>
    </location>
</feature>
<dbReference type="OMA" id="NIFREEN"/>
<dbReference type="OrthoDB" id="2687259at2759"/>
<comment type="caution">
    <text evidence="6">The sequence shown here is derived from an EMBL/GenBank/DDBJ whole genome shotgun (WGS) entry which is preliminary data.</text>
</comment>
<name>A0A1M2VR38_TRAPU</name>
<feature type="compositionally biased region" description="Low complexity" evidence="2">
    <location>
        <begin position="125"/>
        <end position="139"/>
    </location>
</feature>
<feature type="compositionally biased region" description="Basic and acidic residues" evidence="2">
    <location>
        <begin position="1150"/>
        <end position="1162"/>
    </location>
</feature>
<evidence type="ECO:0000313" key="5">
    <source>
        <dbReference type="EMBL" id="OJT10027.1"/>
    </source>
</evidence>
<evidence type="ECO:0000313" key="8">
    <source>
        <dbReference type="Proteomes" id="UP000184267"/>
    </source>
</evidence>
<feature type="region of interest" description="Disordered" evidence="2">
    <location>
        <begin position="740"/>
        <end position="762"/>
    </location>
</feature>
<reference evidence="6 8" key="1">
    <citation type="submission" date="2016-10" db="EMBL/GenBank/DDBJ databases">
        <title>Genome sequence of the basidiomycete white-rot fungus Trametes pubescens.</title>
        <authorList>
            <person name="Makela M.R."/>
            <person name="Granchi Z."/>
            <person name="Peng M."/>
            <person name="De Vries R.P."/>
            <person name="Grigoriev I."/>
            <person name="Riley R."/>
            <person name="Hilden K."/>
        </authorList>
    </citation>
    <scope>NUCLEOTIDE SEQUENCE [LARGE SCALE GENOMIC DNA]</scope>
    <source>
        <strain evidence="6 8">FBCC735</strain>
    </source>
</reference>
<dbReference type="InterPro" id="IPR041078">
    <property type="entry name" value="Plavaka"/>
</dbReference>
<feature type="region of interest" description="Disordered" evidence="2">
    <location>
        <begin position="843"/>
        <end position="868"/>
    </location>
</feature>
<feature type="compositionally biased region" description="Acidic residues" evidence="2">
    <location>
        <begin position="1245"/>
        <end position="1264"/>
    </location>
</feature>
<dbReference type="STRING" id="154538.A0A1M2VR38"/>
<evidence type="ECO:0000256" key="2">
    <source>
        <dbReference type="SAM" id="MobiDB-lite"/>
    </source>
</evidence>
<dbReference type="EMBL" id="MNAD01000825">
    <property type="protein sequence ID" value="OJT10027.1"/>
    <property type="molecule type" value="Genomic_DNA"/>
</dbReference>
<feature type="region of interest" description="Disordered" evidence="2">
    <location>
        <begin position="67"/>
        <end position="98"/>
    </location>
</feature>
<keyword evidence="1" id="KW-0862">Zinc</keyword>
<gene>
    <name evidence="7" type="ORF">TRAPUB_13472</name>
    <name evidence="6" type="ORF">TRAPUB_13480</name>
    <name evidence="5" type="ORF">TRAPUB_13491</name>
    <name evidence="4" type="ORF">TRAPUB_7270</name>
</gene>
<evidence type="ECO:0000259" key="3">
    <source>
        <dbReference type="PROSITE" id="PS50157"/>
    </source>
</evidence>
<accession>A0A1M2VR38</accession>
<dbReference type="EMBL" id="MNAD01000823">
    <property type="protein sequence ID" value="OJT10038.1"/>
    <property type="molecule type" value="Genomic_DNA"/>
</dbReference>
<feature type="compositionally biased region" description="Basic and acidic residues" evidence="2">
    <location>
        <begin position="1198"/>
        <end position="1208"/>
    </location>
</feature>
<feature type="compositionally biased region" description="Low complexity" evidence="2">
    <location>
        <begin position="843"/>
        <end position="857"/>
    </location>
</feature>
<feature type="region of interest" description="Disordered" evidence="2">
    <location>
        <begin position="110"/>
        <end position="139"/>
    </location>
</feature>
<dbReference type="GO" id="GO:0008270">
    <property type="term" value="F:zinc ion binding"/>
    <property type="evidence" value="ECO:0007669"/>
    <property type="project" value="UniProtKB-KW"/>
</dbReference>
<evidence type="ECO:0000256" key="1">
    <source>
        <dbReference type="PROSITE-ProRule" id="PRU00042"/>
    </source>
</evidence>
<dbReference type="PROSITE" id="PS50157">
    <property type="entry name" value="ZINC_FINGER_C2H2_2"/>
    <property type="match status" value="1"/>
</dbReference>
<dbReference type="EMBL" id="MNAD01000824">
    <property type="protein sequence ID" value="OJT10028.1"/>
    <property type="molecule type" value="Genomic_DNA"/>
</dbReference>
<evidence type="ECO:0000313" key="6">
    <source>
        <dbReference type="EMBL" id="OJT10028.1"/>
    </source>
</evidence>
<dbReference type="InterPro" id="IPR013087">
    <property type="entry name" value="Znf_C2H2_type"/>
</dbReference>